<comment type="similarity">
    <text evidence="1 6">Belongs to the AB hydrolase superfamily.</text>
</comment>
<comment type="function">
    <text evidence="6">Demethylates proteins that have been reversibly carboxymethylated.</text>
</comment>
<dbReference type="OrthoDB" id="194865at2759"/>
<evidence type="ECO:0000256" key="7">
    <source>
        <dbReference type="PIRSR" id="PIRSR022950-1"/>
    </source>
</evidence>
<proteinExistence type="inferred from homology"/>
<dbReference type="EMBL" id="BDGX01000037">
    <property type="protein sequence ID" value="GAV53958.1"/>
    <property type="molecule type" value="Genomic_DNA"/>
</dbReference>
<evidence type="ECO:0000256" key="3">
    <source>
        <dbReference type="ARBA" id="ARBA00022487"/>
    </source>
</evidence>
<evidence type="ECO:0000256" key="4">
    <source>
        <dbReference type="ARBA" id="ARBA00022801"/>
    </source>
</evidence>
<reference evidence="9 10" key="1">
    <citation type="submission" date="2016-08" db="EMBL/GenBank/DDBJ databases">
        <title>Draft genome sequence of allopolyploid Zygosaccharomyces rouxii.</title>
        <authorList>
            <person name="Watanabe J."/>
            <person name="Uehara K."/>
            <person name="Mogi Y."/>
            <person name="Tsukioka Y."/>
        </authorList>
    </citation>
    <scope>NUCLEOTIDE SEQUENCE [LARGE SCALE GENOMIC DNA]</scope>
    <source>
        <strain evidence="9 10">NBRC 110957</strain>
    </source>
</reference>
<keyword evidence="4 6" id="KW-0378">Hydrolase</keyword>
<gene>
    <name evidence="9" type="ORF">ZYGR_0AK04600</name>
</gene>
<dbReference type="SUPFAM" id="SSF53474">
    <property type="entry name" value="alpha/beta-Hydrolases"/>
    <property type="match status" value="1"/>
</dbReference>
<dbReference type="Pfam" id="PF00561">
    <property type="entry name" value="Abhydrolase_1"/>
    <property type="match status" value="1"/>
</dbReference>
<dbReference type="Proteomes" id="UP000187013">
    <property type="component" value="Unassembled WGS sequence"/>
</dbReference>
<sequence>MGDDIRRKLVLKQLDQANLAAGDEVEEENCLGELPSIKSKSMESQNQASNDTGCTGKNTTWRQFFDYNESVRIQNRNLEFNTYYSLPKSMNARSIPIFILHHGAGSSGLTFATLAQQVGSQMSGNCGCFTFDARGHGNTRPLEPSRGVQYDRQSYNDDFVELLEQFYNTHLLQLGEAKLSLVLVGHSLGGSICTFSYTQLPEYLRRKVLGVFMLDIVEEAATLALRNVHNFLSKTPNVFHSYQEAIDWSVRRGMSKNRSSAEIAVPACFHQTSSGKVVRITNLKDFEPFWDSWFVGLSERFVSLPTNKLLLLAGNENLDKELIIGQMQGKYQLVVFQDSGHFIQEDTPVKTAITLVDFWRRNDSKNIVIKTNWRTKNITGQ</sequence>
<dbReference type="InterPro" id="IPR029058">
    <property type="entry name" value="AB_hydrolase_fold"/>
</dbReference>
<dbReference type="PANTHER" id="PTHR14189:SF0">
    <property type="entry name" value="PROTEIN PHOSPHATASE METHYLESTERASE 1"/>
    <property type="match status" value="1"/>
</dbReference>
<evidence type="ECO:0000256" key="5">
    <source>
        <dbReference type="ARBA" id="ARBA00049203"/>
    </source>
</evidence>
<dbReference type="PIRSF" id="PIRSF022950">
    <property type="entry name" value="PPase_methylesterase_euk"/>
    <property type="match status" value="1"/>
</dbReference>
<dbReference type="InterPro" id="IPR016812">
    <property type="entry name" value="PPase_methylesterase_euk"/>
</dbReference>
<accession>A0A1Q3AE46</accession>
<comment type="caution">
    <text evidence="9">The sequence shown here is derived from an EMBL/GenBank/DDBJ whole genome shotgun (WGS) entry which is preliminary data.</text>
</comment>
<evidence type="ECO:0000313" key="10">
    <source>
        <dbReference type="Proteomes" id="UP000187013"/>
    </source>
</evidence>
<evidence type="ECO:0000256" key="1">
    <source>
        <dbReference type="ARBA" id="ARBA00008645"/>
    </source>
</evidence>
<feature type="active site" evidence="7">
    <location>
        <position position="341"/>
    </location>
</feature>
<evidence type="ECO:0000256" key="6">
    <source>
        <dbReference type="PIRNR" id="PIRNR022950"/>
    </source>
</evidence>
<dbReference type="PANTHER" id="PTHR14189">
    <property type="entry name" value="PROTEIN PHOSPHATASE METHYLESTERASE-1 RELATED"/>
    <property type="match status" value="1"/>
</dbReference>
<evidence type="ECO:0000259" key="8">
    <source>
        <dbReference type="Pfam" id="PF00561"/>
    </source>
</evidence>
<dbReference type="EC" id="3.1.1.-" evidence="6"/>
<dbReference type="Gene3D" id="3.40.50.1820">
    <property type="entry name" value="alpha/beta hydrolase"/>
    <property type="match status" value="1"/>
</dbReference>
<feature type="domain" description="AB hydrolase-1" evidence="8">
    <location>
        <begin position="96"/>
        <end position="346"/>
    </location>
</feature>
<organism evidence="9 10">
    <name type="scientific">Zygosaccharomyces rouxii</name>
    <dbReference type="NCBI Taxonomy" id="4956"/>
    <lineage>
        <taxon>Eukaryota</taxon>
        <taxon>Fungi</taxon>
        <taxon>Dikarya</taxon>
        <taxon>Ascomycota</taxon>
        <taxon>Saccharomycotina</taxon>
        <taxon>Saccharomycetes</taxon>
        <taxon>Saccharomycetales</taxon>
        <taxon>Saccharomycetaceae</taxon>
        <taxon>Zygosaccharomyces</taxon>
    </lineage>
</organism>
<dbReference type="AlphaFoldDB" id="A0A1Q3AE46"/>
<evidence type="ECO:0000313" key="9">
    <source>
        <dbReference type="EMBL" id="GAV53958.1"/>
    </source>
</evidence>
<name>A0A1Q3AE46_ZYGRO</name>
<evidence type="ECO:0000256" key="2">
    <source>
        <dbReference type="ARBA" id="ARBA00020672"/>
    </source>
</evidence>
<keyword evidence="3 6" id="KW-0719">Serine esterase</keyword>
<comment type="catalytic activity">
    <reaction evidence="5">
        <text>[phosphatase 2A protein]-C-terminal L-leucine methyl ester + H2O = [phosphatase 2A protein]-C-terminal L-leucine + methanol + H(+)</text>
        <dbReference type="Rhea" id="RHEA:48548"/>
        <dbReference type="Rhea" id="RHEA-COMP:12134"/>
        <dbReference type="Rhea" id="RHEA-COMP:12135"/>
        <dbReference type="ChEBI" id="CHEBI:15377"/>
        <dbReference type="ChEBI" id="CHEBI:15378"/>
        <dbReference type="ChEBI" id="CHEBI:17790"/>
        <dbReference type="ChEBI" id="CHEBI:90516"/>
        <dbReference type="ChEBI" id="CHEBI:90517"/>
        <dbReference type="EC" id="3.1.1.89"/>
    </reaction>
</comment>
<dbReference type="GO" id="GO:0051723">
    <property type="term" value="F:protein methylesterase activity"/>
    <property type="evidence" value="ECO:0007669"/>
    <property type="project" value="UniProtKB-EC"/>
</dbReference>
<feature type="active site" evidence="7">
    <location>
        <position position="187"/>
    </location>
</feature>
<feature type="active site" evidence="7">
    <location>
        <position position="215"/>
    </location>
</feature>
<dbReference type="InterPro" id="IPR000073">
    <property type="entry name" value="AB_hydrolase_1"/>
</dbReference>
<protein>
    <recommendedName>
        <fullName evidence="2 6">Protein phosphatase methylesterase 1</fullName>
        <shortName evidence="6">PME-1</shortName>
        <ecNumber evidence="6">3.1.1.-</ecNumber>
    </recommendedName>
</protein>